<dbReference type="NCBIfam" id="TIGR03426">
    <property type="entry name" value="shape_MreD"/>
    <property type="match status" value="1"/>
</dbReference>
<comment type="caution">
    <text evidence="9">The sequence shown here is derived from an EMBL/GenBank/DDBJ whole genome shotgun (WGS) entry which is preliminary data.</text>
</comment>
<keyword evidence="7 8" id="KW-0472">Membrane</keyword>
<reference evidence="9 10" key="1">
    <citation type="submission" date="2018-08" db="EMBL/GenBank/DDBJ databases">
        <title>Bacillus jemisoniae sp. nov., Bacillus chryseoplanitiae sp. nov., Bacillus resnikiae sp. nov., and Bacillus frankliniae sp. nov., isolated from Viking spacecraft and associated surfaces.</title>
        <authorList>
            <person name="Seuylemezian A."/>
            <person name="Vaishampayan P."/>
        </authorList>
    </citation>
    <scope>NUCLEOTIDE SEQUENCE [LARGE SCALE GENOMIC DNA]</scope>
    <source>
        <strain evidence="9 10">MA001</strain>
    </source>
</reference>
<keyword evidence="4 8" id="KW-0812">Transmembrane</keyword>
<evidence type="ECO:0000256" key="1">
    <source>
        <dbReference type="ARBA" id="ARBA00004651"/>
    </source>
</evidence>
<evidence type="ECO:0000313" key="9">
    <source>
        <dbReference type="EMBL" id="RID88177.1"/>
    </source>
</evidence>
<dbReference type="GO" id="GO:0005886">
    <property type="term" value="C:plasma membrane"/>
    <property type="evidence" value="ECO:0007669"/>
    <property type="project" value="UniProtKB-SubCell"/>
</dbReference>
<organism evidence="9 10">
    <name type="scientific">Peribacillus asahii</name>
    <dbReference type="NCBI Taxonomy" id="228899"/>
    <lineage>
        <taxon>Bacteria</taxon>
        <taxon>Bacillati</taxon>
        <taxon>Bacillota</taxon>
        <taxon>Bacilli</taxon>
        <taxon>Bacillales</taxon>
        <taxon>Bacillaceae</taxon>
        <taxon>Peribacillus</taxon>
    </lineage>
</organism>
<evidence type="ECO:0000256" key="7">
    <source>
        <dbReference type="ARBA" id="ARBA00023136"/>
    </source>
</evidence>
<evidence type="ECO:0000313" key="10">
    <source>
        <dbReference type="Proteomes" id="UP000266016"/>
    </source>
</evidence>
<keyword evidence="3" id="KW-1003">Cell membrane</keyword>
<evidence type="ECO:0000256" key="4">
    <source>
        <dbReference type="ARBA" id="ARBA00022692"/>
    </source>
</evidence>
<evidence type="ECO:0000256" key="5">
    <source>
        <dbReference type="ARBA" id="ARBA00022960"/>
    </source>
</evidence>
<keyword evidence="10" id="KW-1185">Reference proteome</keyword>
<dbReference type="EMBL" id="QWVS01000009">
    <property type="protein sequence ID" value="RID88177.1"/>
    <property type="molecule type" value="Genomic_DNA"/>
</dbReference>
<accession>A0A398BEG8</accession>
<dbReference type="GO" id="GO:0008360">
    <property type="term" value="P:regulation of cell shape"/>
    <property type="evidence" value="ECO:0007669"/>
    <property type="project" value="UniProtKB-KW"/>
</dbReference>
<dbReference type="AlphaFoldDB" id="A0A398BEG8"/>
<feature type="transmembrane region" description="Helical" evidence="8">
    <location>
        <begin position="146"/>
        <end position="164"/>
    </location>
</feature>
<gene>
    <name evidence="9" type="primary">mreD</name>
    <name evidence="9" type="ORF">D1953_04805</name>
</gene>
<sequence>MGGGRRVKHFILSLIALIFFVFDSIFAQLFASELFGKENIVVPHFMMVFIFFLTIFGSRRYGMIYGAALGLAYDVVYTEILGIFMFLIPFLAYLMAKCMKVLQSNWLIVIVVSTVFIAISEMVVYEMNVIMSFAALTFAEFAERRLWPTALLNLVFIIASYYPIQKLIRKIVTKSEMES</sequence>
<evidence type="ECO:0000256" key="2">
    <source>
        <dbReference type="ARBA" id="ARBA00007776"/>
    </source>
</evidence>
<proteinExistence type="inferred from homology"/>
<protein>
    <submittedName>
        <fullName evidence="9">Rod shape-determining protein MreD</fullName>
    </submittedName>
</protein>
<comment type="subcellular location">
    <subcellularLocation>
        <location evidence="1">Cell membrane</location>
        <topology evidence="1">Multi-pass membrane protein</topology>
    </subcellularLocation>
</comment>
<feature type="transmembrane region" description="Helical" evidence="8">
    <location>
        <begin position="106"/>
        <end position="125"/>
    </location>
</feature>
<evidence type="ECO:0000256" key="8">
    <source>
        <dbReference type="SAM" id="Phobius"/>
    </source>
</evidence>
<dbReference type="InterPro" id="IPR007227">
    <property type="entry name" value="Cell_shape_determining_MreD"/>
</dbReference>
<keyword evidence="5" id="KW-0133">Cell shape</keyword>
<comment type="similarity">
    <text evidence="2">Belongs to the MreD family.</text>
</comment>
<name>A0A398BEG8_9BACI</name>
<feature type="transmembrane region" description="Helical" evidence="8">
    <location>
        <begin position="41"/>
        <end position="59"/>
    </location>
</feature>
<evidence type="ECO:0000256" key="6">
    <source>
        <dbReference type="ARBA" id="ARBA00022989"/>
    </source>
</evidence>
<keyword evidence="6 8" id="KW-1133">Transmembrane helix</keyword>
<dbReference type="Proteomes" id="UP000266016">
    <property type="component" value="Unassembled WGS sequence"/>
</dbReference>
<feature type="transmembrane region" description="Helical" evidence="8">
    <location>
        <begin position="71"/>
        <end position="94"/>
    </location>
</feature>
<dbReference type="Pfam" id="PF04093">
    <property type="entry name" value="MreD"/>
    <property type="match status" value="1"/>
</dbReference>
<evidence type="ECO:0000256" key="3">
    <source>
        <dbReference type="ARBA" id="ARBA00022475"/>
    </source>
</evidence>